<accession>L1IPG4</accession>
<dbReference type="OrthoDB" id="4807664at2759"/>
<evidence type="ECO:0000313" key="3">
    <source>
        <dbReference type="EMBL" id="EKX38153.1"/>
    </source>
</evidence>
<dbReference type="Proteomes" id="UP000011087">
    <property type="component" value="Unassembled WGS sequence"/>
</dbReference>
<dbReference type="Gene3D" id="1.25.40.20">
    <property type="entry name" value="Ankyrin repeat-containing domain"/>
    <property type="match status" value="1"/>
</dbReference>
<dbReference type="EnsemblProtists" id="EKX38153">
    <property type="protein sequence ID" value="EKX38153"/>
    <property type="gene ID" value="GUITHDRAFT_144455"/>
</dbReference>
<name>L1IPG4_GUITC</name>
<evidence type="ECO:0000313" key="5">
    <source>
        <dbReference type="Proteomes" id="UP000011087"/>
    </source>
</evidence>
<gene>
    <name evidence="3" type="ORF">GUITHDRAFT_144455</name>
</gene>
<feature type="compositionally biased region" description="Low complexity" evidence="2">
    <location>
        <begin position="57"/>
        <end position="72"/>
    </location>
</feature>
<dbReference type="Pfam" id="PF13637">
    <property type="entry name" value="Ank_4"/>
    <property type="match status" value="1"/>
</dbReference>
<reference evidence="5" key="2">
    <citation type="submission" date="2012-11" db="EMBL/GenBank/DDBJ databases">
        <authorList>
            <person name="Kuo A."/>
            <person name="Curtis B.A."/>
            <person name="Tanifuji G."/>
            <person name="Burki F."/>
            <person name="Gruber A."/>
            <person name="Irimia M."/>
            <person name="Maruyama S."/>
            <person name="Arias M.C."/>
            <person name="Ball S.G."/>
            <person name="Gile G.H."/>
            <person name="Hirakawa Y."/>
            <person name="Hopkins J.F."/>
            <person name="Rensing S.A."/>
            <person name="Schmutz J."/>
            <person name="Symeonidi A."/>
            <person name="Elias M."/>
            <person name="Eveleigh R.J."/>
            <person name="Herman E.K."/>
            <person name="Klute M.J."/>
            <person name="Nakayama T."/>
            <person name="Obornik M."/>
            <person name="Reyes-Prieto A."/>
            <person name="Armbrust E.V."/>
            <person name="Aves S.J."/>
            <person name="Beiko R.G."/>
            <person name="Coutinho P."/>
            <person name="Dacks J.B."/>
            <person name="Durnford D.G."/>
            <person name="Fast N.M."/>
            <person name="Green B.R."/>
            <person name="Grisdale C."/>
            <person name="Hempe F."/>
            <person name="Henrissat B."/>
            <person name="Hoppner M.P."/>
            <person name="Ishida K.-I."/>
            <person name="Kim E."/>
            <person name="Koreny L."/>
            <person name="Kroth P.G."/>
            <person name="Liu Y."/>
            <person name="Malik S.-B."/>
            <person name="Maier U.G."/>
            <person name="McRose D."/>
            <person name="Mock T."/>
            <person name="Neilson J.A."/>
            <person name="Onodera N.T."/>
            <person name="Poole A.M."/>
            <person name="Pritham E.J."/>
            <person name="Richards T.A."/>
            <person name="Rocap G."/>
            <person name="Roy S.W."/>
            <person name="Sarai C."/>
            <person name="Schaack S."/>
            <person name="Shirato S."/>
            <person name="Slamovits C.H."/>
            <person name="Spencer D.F."/>
            <person name="Suzuki S."/>
            <person name="Worden A.Z."/>
            <person name="Zauner S."/>
            <person name="Barry K."/>
            <person name="Bell C."/>
            <person name="Bharti A.K."/>
            <person name="Crow J.A."/>
            <person name="Grimwood J."/>
            <person name="Kramer R."/>
            <person name="Lindquist E."/>
            <person name="Lucas S."/>
            <person name="Salamov A."/>
            <person name="McFadden G.I."/>
            <person name="Lane C.E."/>
            <person name="Keeling P.J."/>
            <person name="Gray M.W."/>
            <person name="Grigoriev I.V."/>
            <person name="Archibald J.M."/>
        </authorList>
    </citation>
    <scope>NUCLEOTIDE SEQUENCE</scope>
    <source>
        <strain evidence="5">CCMP2712</strain>
    </source>
</reference>
<evidence type="ECO:0000256" key="2">
    <source>
        <dbReference type="SAM" id="MobiDB-lite"/>
    </source>
</evidence>
<dbReference type="PaxDb" id="55529-EKX38153"/>
<dbReference type="AlphaFoldDB" id="L1IPG4"/>
<dbReference type="SMART" id="SM00248">
    <property type="entry name" value="ANK"/>
    <property type="match status" value="1"/>
</dbReference>
<keyword evidence="1" id="KW-0040">ANK repeat</keyword>
<evidence type="ECO:0000256" key="1">
    <source>
        <dbReference type="PROSITE-ProRule" id="PRU00023"/>
    </source>
</evidence>
<protein>
    <submittedName>
        <fullName evidence="3 4">Uncharacterized protein</fullName>
    </submittedName>
</protein>
<dbReference type="KEGG" id="gtt:GUITHDRAFT_144455"/>
<reference evidence="4" key="3">
    <citation type="submission" date="2015-06" db="UniProtKB">
        <authorList>
            <consortium name="EnsemblProtists"/>
        </authorList>
    </citation>
    <scope>IDENTIFICATION</scope>
</reference>
<organism evidence="3">
    <name type="scientific">Guillardia theta (strain CCMP2712)</name>
    <name type="common">Cryptophyte</name>
    <dbReference type="NCBI Taxonomy" id="905079"/>
    <lineage>
        <taxon>Eukaryota</taxon>
        <taxon>Cryptophyceae</taxon>
        <taxon>Pyrenomonadales</taxon>
        <taxon>Geminigeraceae</taxon>
        <taxon>Guillardia</taxon>
    </lineage>
</organism>
<keyword evidence="5" id="KW-1185">Reference proteome</keyword>
<dbReference type="HOGENOM" id="CLU_2125831_0_0_1"/>
<dbReference type="EMBL" id="JH993051">
    <property type="protein sequence ID" value="EKX38153.1"/>
    <property type="molecule type" value="Genomic_DNA"/>
</dbReference>
<sequence>MEGLQLIQSRANVNARDNLGRTPLHAAAYAGSLEAAKVLVKFGGDISWFLISLASPPQGSPAASAPQSPLSQRGSSTIDREEKTSRSAPIASPSKFASPIQNEVHYNLYTPARR</sequence>
<dbReference type="PROSITE" id="PS50297">
    <property type="entry name" value="ANK_REP_REGION"/>
    <property type="match status" value="1"/>
</dbReference>
<evidence type="ECO:0000313" key="4">
    <source>
        <dbReference type="EnsemblProtists" id="EKX38153"/>
    </source>
</evidence>
<feature type="repeat" description="ANK" evidence="1">
    <location>
        <begin position="19"/>
        <end position="47"/>
    </location>
</feature>
<dbReference type="GeneID" id="17294846"/>
<dbReference type="InterPro" id="IPR002110">
    <property type="entry name" value="Ankyrin_rpt"/>
</dbReference>
<proteinExistence type="predicted"/>
<feature type="region of interest" description="Disordered" evidence="2">
    <location>
        <begin position="57"/>
        <end position="98"/>
    </location>
</feature>
<dbReference type="RefSeq" id="XP_005825133.1">
    <property type="nucleotide sequence ID" value="XM_005825076.1"/>
</dbReference>
<reference evidence="3 5" key="1">
    <citation type="journal article" date="2012" name="Nature">
        <title>Algal genomes reveal evolutionary mosaicism and the fate of nucleomorphs.</title>
        <authorList>
            <consortium name="DOE Joint Genome Institute"/>
            <person name="Curtis B.A."/>
            <person name="Tanifuji G."/>
            <person name="Burki F."/>
            <person name="Gruber A."/>
            <person name="Irimia M."/>
            <person name="Maruyama S."/>
            <person name="Arias M.C."/>
            <person name="Ball S.G."/>
            <person name="Gile G.H."/>
            <person name="Hirakawa Y."/>
            <person name="Hopkins J.F."/>
            <person name="Kuo A."/>
            <person name="Rensing S.A."/>
            <person name="Schmutz J."/>
            <person name="Symeonidi A."/>
            <person name="Elias M."/>
            <person name="Eveleigh R.J."/>
            <person name="Herman E.K."/>
            <person name="Klute M.J."/>
            <person name="Nakayama T."/>
            <person name="Obornik M."/>
            <person name="Reyes-Prieto A."/>
            <person name="Armbrust E.V."/>
            <person name="Aves S.J."/>
            <person name="Beiko R.G."/>
            <person name="Coutinho P."/>
            <person name="Dacks J.B."/>
            <person name="Durnford D.G."/>
            <person name="Fast N.M."/>
            <person name="Green B.R."/>
            <person name="Grisdale C.J."/>
            <person name="Hempel F."/>
            <person name="Henrissat B."/>
            <person name="Hoppner M.P."/>
            <person name="Ishida K."/>
            <person name="Kim E."/>
            <person name="Koreny L."/>
            <person name="Kroth P.G."/>
            <person name="Liu Y."/>
            <person name="Malik S.B."/>
            <person name="Maier U.G."/>
            <person name="McRose D."/>
            <person name="Mock T."/>
            <person name="Neilson J.A."/>
            <person name="Onodera N.T."/>
            <person name="Poole A.M."/>
            <person name="Pritham E.J."/>
            <person name="Richards T.A."/>
            <person name="Rocap G."/>
            <person name="Roy S.W."/>
            <person name="Sarai C."/>
            <person name="Schaack S."/>
            <person name="Shirato S."/>
            <person name="Slamovits C.H."/>
            <person name="Spencer D.F."/>
            <person name="Suzuki S."/>
            <person name="Worden A.Z."/>
            <person name="Zauner S."/>
            <person name="Barry K."/>
            <person name="Bell C."/>
            <person name="Bharti A.K."/>
            <person name="Crow J.A."/>
            <person name="Grimwood J."/>
            <person name="Kramer R."/>
            <person name="Lindquist E."/>
            <person name="Lucas S."/>
            <person name="Salamov A."/>
            <person name="McFadden G.I."/>
            <person name="Lane C.E."/>
            <person name="Keeling P.J."/>
            <person name="Gray M.W."/>
            <person name="Grigoriev I.V."/>
            <person name="Archibald J.M."/>
        </authorList>
    </citation>
    <scope>NUCLEOTIDE SEQUENCE</scope>
    <source>
        <strain evidence="3 5">CCMP2712</strain>
    </source>
</reference>
<dbReference type="InterPro" id="IPR036770">
    <property type="entry name" value="Ankyrin_rpt-contain_sf"/>
</dbReference>
<dbReference type="PROSITE" id="PS50088">
    <property type="entry name" value="ANK_REPEAT"/>
    <property type="match status" value="1"/>
</dbReference>
<dbReference type="SUPFAM" id="SSF48403">
    <property type="entry name" value="Ankyrin repeat"/>
    <property type="match status" value="1"/>
</dbReference>